<evidence type="ECO:0000313" key="4">
    <source>
        <dbReference type="Proteomes" id="UP001215598"/>
    </source>
</evidence>
<dbReference type="Proteomes" id="UP001215598">
    <property type="component" value="Unassembled WGS sequence"/>
</dbReference>
<name>A0AAD7HKJ1_9AGAR</name>
<accession>A0AAD7HKJ1</accession>
<organism evidence="3 4">
    <name type="scientific">Mycena metata</name>
    <dbReference type="NCBI Taxonomy" id="1033252"/>
    <lineage>
        <taxon>Eukaryota</taxon>
        <taxon>Fungi</taxon>
        <taxon>Dikarya</taxon>
        <taxon>Basidiomycota</taxon>
        <taxon>Agaricomycotina</taxon>
        <taxon>Agaricomycetes</taxon>
        <taxon>Agaricomycetidae</taxon>
        <taxon>Agaricales</taxon>
        <taxon>Marasmiineae</taxon>
        <taxon>Mycenaceae</taxon>
        <taxon>Mycena</taxon>
    </lineage>
</organism>
<evidence type="ECO:0000313" key="3">
    <source>
        <dbReference type="EMBL" id="KAJ7722719.1"/>
    </source>
</evidence>
<evidence type="ECO:0000256" key="2">
    <source>
        <dbReference type="SAM" id="Phobius"/>
    </source>
</evidence>
<sequence length="499" mass="54908">MVRALADKVDVDGDKAEVVGVRETTGSPFVEGAGRVRVHGARAHKAEMDVREMLDGDAEPVRARDGTAESVRVREVDAEKSTSVDGDEAEVNETLEVESVENVGLRGASKDEETPPISNSTKSILHPDANCVGPAKFKTVMPPVKLSNAHALFLLGVWGFVSYVPFLVISALWSRSSQRLWLDGGETQNSAQMPDTGQLNRLLIPRLFTPVYSLTPLHRVPTPPLPLNLQAFRPRTVELLAPKPQISAKSSFRLRTKPNIHPTALDLAAELTAAAARLETKDTGVCTRPIQPLYAIKAGAVGVYGRSFATFCGILRPRCSELARPRHHLDKVHRSKNSPGNRHRVPRRANFVWGGFEGHTELRNHSPIFSLRSGPCRTVFCAVEPRLIPQARTDCTKLDHAGRTPAFIPRQWTLPPLPKNQCGQQIPAHMKKLASKFFAIPQELENDLLPPPSLSIAKMLEFPLPLQSTTGTATQPAQFFSEDVPDIDDSDLLLSWEEH</sequence>
<feature type="region of interest" description="Disordered" evidence="1">
    <location>
        <begin position="106"/>
        <end position="125"/>
    </location>
</feature>
<keyword evidence="2" id="KW-1133">Transmembrane helix</keyword>
<protein>
    <submittedName>
        <fullName evidence="3">Uncharacterized protein</fullName>
    </submittedName>
</protein>
<proteinExistence type="predicted"/>
<reference evidence="3" key="1">
    <citation type="submission" date="2023-03" db="EMBL/GenBank/DDBJ databases">
        <title>Massive genome expansion in bonnet fungi (Mycena s.s.) driven by repeated elements and novel gene families across ecological guilds.</title>
        <authorList>
            <consortium name="Lawrence Berkeley National Laboratory"/>
            <person name="Harder C.B."/>
            <person name="Miyauchi S."/>
            <person name="Viragh M."/>
            <person name="Kuo A."/>
            <person name="Thoen E."/>
            <person name="Andreopoulos B."/>
            <person name="Lu D."/>
            <person name="Skrede I."/>
            <person name="Drula E."/>
            <person name="Henrissat B."/>
            <person name="Morin E."/>
            <person name="Kohler A."/>
            <person name="Barry K."/>
            <person name="LaButti K."/>
            <person name="Morin E."/>
            <person name="Salamov A."/>
            <person name="Lipzen A."/>
            <person name="Mereny Z."/>
            <person name="Hegedus B."/>
            <person name="Baldrian P."/>
            <person name="Stursova M."/>
            <person name="Weitz H."/>
            <person name="Taylor A."/>
            <person name="Grigoriev I.V."/>
            <person name="Nagy L.G."/>
            <person name="Martin F."/>
            <person name="Kauserud H."/>
        </authorList>
    </citation>
    <scope>NUCLEOTIDE SEQUENCE</scope>
    <source>
        <strain evidence="3">CBHHK182m</strain>
    </source>
</reference>
<dbReference type="AlphaFoldDB" id="A0AAD7HKJ1"/>
<gene>
    <name evidence="3" type="ORF">B0H16DRAFT_1699232</name>
</gene>
<keyword evidence="2" id="KW-0472">Membrane</keyword>
<comment type="caution">
    <text evidence="3">The sequence shown here is derived from an EMBL/GenBank/DDBJ whole genome shotgun (WGS) entry which is preliminary data.</text>
</comment>
<evidence type="ECO:0000256" key="1">
    <source>
        <dbReference type="SAM" id="MobiDB-lite"/>
    </source>
</evidence>
<dbReference type="EMBL" id="JARKIB010000217">
    <property type="protein sequence ID" value="KAJ7722719.1"/>
    <property type="molecule type" value="Genomic_DNA"/>
</dbReference>
<keyword evidence="2" id="KW-0812">Transmembrane</keyword>
<feature type="transmembrane region" description="Helical" evidence="2">
    <location>
        <begin position="151"/>
        <end position="173"/>
    </location>
</feature>
<keyword evidence="4" id="KW-1185">Reference proteome</keyword>